<dbReference type="GO" id="GO:0005737">
    <property type="term" value="C:cytoplasm"/>
    <property type="evidence" value="ECO:0007669"/>
    <property type="project" value="TreeGrafter"/>
</dbReference>
<dbReference type="PROSITE" id="PS50294">
    <property type="entry name" value="WD_REPEATS_REGION"/>
    <property type="match status" value="11"/>
</dbReference>
<feature type="repeat" description="WD" evidence="3">
    <location>
        <begin position="1123"/>
        <end position="1164"/>
    </location>
</feature>
<dbReference type="GO" id="GO:0005634">
    <property type="term" value="C:nucleus"/>
    <property type="evidence" value="ECO:0007669"/>
    <property type="project" value="TreeGrafter"/>
</dbReference>
<feature type="domain" description="EML-like second beta-propeller" evidence="6">
    <location>
        <begin position="923"/>
        <end position="1077"/>
    </location>
</feature>
<dbReference type="EMBL" id="JAAAID010000643">
    <property type="protein sequence ID" value="KAG0015271.1"/>
    <property type="molecule type" value="Genomic_DNA"/>
</dbReference>
<dbReference type="Pfam" id="PF12894">
    <property type="entry name" value="ANAPC4_WD40"/>
    <property type="match status" value="1"/>
</dbReference>
<accession>A0A9P6MVQ9</accession>
<protein>
    <recommendedName>
        <fullName evidence="9">WD40 repeat-like protein</fullName>
    </recommendedName>
</protein>
<dbReference type="PRINTS" id="PR00320">
    <property type="entry name" value="GPROTEINBRPT"/>
</dbReference>
<dbReference type="SUPFAM" id="SSF50978">
    <property type="entry name" value="WD40 repeat-like"/>
    <property type="match status" value="3"/>
</dbReference>
<feature type="repeat" description="WD" evidence="3">
    <location>
        <begin position="1039"/>
        <end position="1080"/>
    </location>
</feature>
<dbReference type="SUPFAM" id="SSF52540">
    <property type="entry name" value="P-loop containing nucleoside triphosphate hydrolases"/>
    <property type="match status" value="1"/>
</dbReference>
<name>A0A9P6MVQ9_9FUNG</name>
<dbReference type="Gene3D" id="2.160.20.80">
    <property type="entry name" value="E3 ubiquitin-protein ligase SopA"/>
    <property type="match status" value="1"/>
</dbReference>
<dbReference type="InterPro" id="IPR001680">
    <property type="entry name" value="WD40_rpt"/>
</dbReference>
<keyword evidence="8" id="KW-1185">Reference proteome</keyword>
<dbReference type="Pfam" id="PF00400">
    <property type="entry name" value="WD40"/>
    <property type="match status" value="6"/>
</dbReference>
<feature type="repeat" description="WD" evidence="3">
    <location>
        <begin position="829"/>
        <end position="870"/>
    </location>
</feature>
<feature type="domain" description="Anaphase-promoting complex subunit 4-like WD40" evidence="5">
    <location>
        <begin position="623"/>
        <end position="676"/>
    </location>
</feature>
<dbReference type="Gene3D" id="2.130.10.10">
    <property type="entry name" value="YVTN repeat-like/Quinoprotein amine dehydrogenase"/>
    <property type="match status" value="5"/>
</dbReference>
<dbReference type="InterPro" id="IPR036322">
    <property type="entry name" value="WD40_repeat_dom_sf"/>
</dbReference>
<sequence length="1296" mass="144182">MRTCSQFWPLVYAKNLLRDFESNGNSQERAHYRTCIKGVQNSYMLIANLPPRHEPRLLNSIQNKTDVETPLRQLKYERRRNRDNEVYVSPRAKPHASAKDSFDLTSKVQEFLSSNKKVFLLLGDSGAGKSTFNRALEIELWNDYDKVNGRIPLFIHLPAIDKPEQGLIDKQLQNFDFTENQIRELKLQREFILICDGYDEIQQTRNLYTSNRLNQPGGWRAQMVISCRTEYVGTDYKNCFQPTDRNSGRNLELFQEVVVAPFNKDQIQDYIDRYVVLKKSLWRSEDYQKALKLIPNLQDLTTNPFLLKLSLEVLPRLLNTSSEFSEARITRVELYDEFVVQWVERGQIRLRDMELSPRDKEAFKMLSDSGFNQECIAYIKELATAIYDNQGGNPVVEYSERRDQKTWKKSLFNNTDGKNLLREAIPLIRKSDHYRFIHKSILEYALALAVFDPSACGEAKESSPSPSRRGSTSSVLSFEESPLAVGEAVDIEQSLLRSPFGRKSFVDDASISRFLVERAQQQPVFNQQLHGVIERSKTDKTARVAAANAITVLVRTGVQFAGADLRDIKVPGADLSYGMFDSARLDGADLRKANLCGIWLRKANLCGAQMTGVKFGELPLIHERKMVKCCAYSQDGLMLAVGRDDGYIRLYETTSRKKIRMLKGHTSLIQCLLFSEAGGQLASGSNDGKFRLCDVETGSCVQTLDCGGAVLAIAAHSPNGYYAASRYQSEIQLWNTATGHCFLTLQGHSGTIQCAAYSPKGDQVASGGEDKTVRLWSTDTGDCVFMLEGHDDFIYTIAYSPDGCQVASGGMDQTIRLWNAETGDCIRTLDGHNGFVYSLMYSPNGGQIASGSFDQTVRLWNVETGDCVNALQGHGGTVNSAVYSPNGSEIASGSLDQTVRLWKVETSNFSRDSDGHSGSVFSVEFSPNKDRFASASSDKTVRLWDVETGKCLQVLQGHISPIYCVAYSPKGDRITSGSGDRTVRLWNAETGNCVYTMQGHSNEVRCISYSPKGDHIASGSTDKIVRLWDVKTGNCVYALCGHDDRIVSIGFSPNSEKIVSGSGDKTVRLWDVKTGTCAHTLQSHDGLVRGVAYSPNGSHVASGSFDKTVRLWDAESSECIHILNGHHNSVWNIAYSPKGDQIASGSNDKTVRLWNVETGSCVQILRGHSDGILIVAYSPDGSQIASGSTDKTVRLWDVETGKSLVAITGFSGDVVSIIWEDTFNSHYIVTGSRDKSVRRWRITKEGDEYQVHLCWSSSNDGLVVAEATLKDVQGLSRVNWELLQQRGATISSPPPI</sequence>
<dbReference type="InterPro" id="IPR024977">
    <property type="entry name" value="Apc4-like_WD40_dom"/>
</dbReference>
<evidence type="ECO:0000313" key="8">
    <source>
        <dbReference type="Proteomes" id="UP000703661"/>
    </source>
</evidence>
<dbReference type="InterPro" id="IPR015943">
    <property type="entry name" value="WD40/YVTN_repeat-like_dom_sf"/>
</dbReference>
<dbReference type="Proteomes" id="UP000703661">
    <property type="component" value="Unassembled WGS sequence"/>
</dbReference>
<feature type="repeat" description="WD" evidence="3">
    <location>
        <begin position="913"/>
        <end position="954"/>
    </location>
</feature>
<dbReference type="SUPFAM" id="SSF141571">
    <property type="entry name" value="Pentapeptide repeat-like"/>
    <property type="match status" value="1"/>
</dbReference>
<dbReference type="InterPro" id="IPR019775">
    <property type="entry name" value="WD40_repeat_CS"/>
</dbReference>
<evidence type="ECO:0000256" key="3">
    <source>
        <dbReference type="PROSITE-ProRule" id="PRU00221"/>
    </source>
</evidence>
<evidence type="ECO:0000313" key="7">
    <source>
        <dbReference type="EMBL" id="KAG0015271.1"/>
    </source>
</evidence>
<feature type="repeat" description="WD" evidence="3">
    <location>
        <begin position="1081"/>
        <end position="1122"/>
    </location>
</feature>
<evidence type="ECO:0008006" key="9">
    <source>
        <dbReference type="Google" id="ProtNLM"/>
    </source>
</evidence>
<reference evidence="7" key="1">
    <citation type="journal article" date="2020" name="Fungal Divers.">
        <title>Resolving the Mortierellaceae phylogeny through synthesis of multi-gene phylogenetics and phylogenomics.</title>
        <authorList>
            <person name="Vandepol N."/>
            <person name="Liber J."/>
            <person name="Desiro A."/>
            <person name="Na H."/>
            <person name="Kennedy M."/>
            <person name="Barry K."/>
            <person name="Grigoriev I.V."/>
            <person name="Miller A.N."/>
            <person name="O'Donnell K."/>
            <person name="Stajich J.E."/>
            <person name="Bonito G."/>
        </authorList>
    </citation>
    <scope>NUCLEOTIDE SEQUENCE</scope>
    <source>
        <strain evidence="7">NRRL 2769</strain>
    </source>
</reference>
<gene>
    <name evidence="7" type="ORF">BGZ80_009950</name>
</gene>
<dbReference type="InterPro" id="IPR020472">
    <property type="entry name" value="WD40_PAC1"/>
</dbReference>
<feature type="repeat" description="WD" evidence="3">
    <location>
        <begin position="955"/>
        <end position="996"/>
    </location>
</feature>
<dbReference type="PROSITE" id="PS50082">
    <property type="entry name" value="WD_REPEATS_2"/>
    <property type="match status" value="13"/>
</dbReference>
<dbReference type="Pfam" id="PF00805">
    <property type="entry name" value="Pentapeptide"/>
    <property type="match status" value="1"/>
</dbReference>
<feature type="repeat" description="WD" evidence="3">
    <location>
        <begin position="997"/>
        <end position="1038"/>
    </location>
</feature>
<feature type="repeat" description="WD" evidence="3">
    <location>
        <begin position="787"/>
        <end position="828"/>
    </location>
</feature>
<dbReference type="SMART" id="SM00320">
    <property type="entry name" value="WD40"/>
    <property type="match status" value="15"/>
</dbReference>
<feature type="domain" description="NACHT" evidence="4">
    <location>
        <begin position="118"/>
        <end position="274"/>
    </location>
</feature>
<proteinExistence type="predicted"/>
<keyword evidence="1 3" id="KW-0853">WD repeat</keyword>
<organism evidence="7 8">
    <name type="scientific">Entomortierella chlamydospora</name>
    <dbReference type="NCBI Taxonomy" id="101097"/>
    <lineage>
        <taxon>Eukaryota</taxon>
        <taxon>Fungi</taxon>
        <taxon>Fungi incertae sedis</taxon>
        <taxon>Mucoromycota</taxon>
        <taxon>Mortierellomycotina</taxon>
        <taxon>Mortierellomycetes</taxon>
        <taxon>Mortierellales</taxon>
        <taxon>Mortierellaceae</taxon>
        <taxon>Entomortierella</taxon>
    </lineage>
</organism>
<dbReference type="InterPro" id="IPR007111">
    <property type="entry name" value="NACHT_NTPase"/>
</dbReference>
<feature type="repeat" description="WD" evidence="3">
    <location>
        <begin position="1165"/>
        <end position="1206"/>
    </location>
</feature>
<evidence type="ECO:0000259" key="4">
    <source>
        <dbReference type="Pfam" id="PF05729"/>
    </source>
</evidence>
<dbReference type="PROSITE" id="PS00675">
    <property type="entry name" value="SIGMA54_INTERACT_1"/>
    <property type="match status" value="1"/>
</dbReference>
<evidence type="ECO:0000259" key="6">
    <source>
        <dbReference type="Pfam" id="PF23414"/>
    </source>
</evidence>
<evidence type="ECO:0000259" key="5">
    <source>
        <dbReference type="Pfam" id="PF12894"/>
    </source>
</evidence>
<dbReference type="GO" id="GO:0043130">
    <property type="term" value="F:ubiquitin binding"/>
    <property type="evidence" value="ECO:0007669"/>
    <property type="project" value="TreeGrafter"/>
</dbReference>
<feature type="repeat" description="WD" evidence="3">
    <location>
        <begin position="745"/>
        <end position="786"/>
    </location>
</feature>
<dbReference type="InterPro" id="IPR027417">
    <property type="entry name" value="P-loop_NTPase"/>
</dbReference>
<dbReference type="InterPro" id="IPR055442">
    <property type="entry name" value="Beta-prop_EML-like_2nd"/>
</dbReference>
<dbReference type="GO" id="GO:0010992">
    <property type="term" value="P:ubiquitin recycling"/>
    <property type="evidence" value="ECO:0007669"/>
    <property type="project" value="TreeGrafter"/>
</dbReference>
<dbReference type="PROSITE" id="PS00678">
    <property type="entry name" value="WD_REPEATS_1"/>
    <property type="match status" value="8"/>
</dbReference>
<keyword evidence="2" id="KW-0677">Repeat</keyword>
<dbReference type="Pfam" id="PF05729">
    <property type="entry name" value="NACHT"/>
    <property type="match status" value="1"/>
</dbReference>
<feature type="repeat" description="WD" evidence="3">
    <location>
        <begin position="1207"/>
        <end position="1242"/>
    </location>
</feature>
<dbReference type="PANTHER" id="PTHR19849">
    <property type="entry name" value="PHOSPHOLIPASE A-2-ACTIVATING PROTEIN"/>
    <property type="match status" value="1"/>
</dbReference>
<feature type="repeat" description="WD" evidence="3">
    <location>
        <begin position="871"/>
        <end position="912"/>
    </location>
</feature>
<dbReference type="Gene3D" id="3.40.50.300">
    <property type="entry name" value="P-loop containing nucleotide triphosphate hydrolases"/>
    <property type="match status" value="1"/>
</dbReference>
<dbReference type="PANTHER" id="PTHR19849:SF1">
    <property type="entry name" value="F-BOX_WD REPEAT-CONTAINING PROTEIN 7"/>
    <property type="match status" value="1"/>
</dbReference>
<dbReference type="Pfam" id="PF23414">
    <property type="entry name" value="Beta-prop_EML_2"/>
    <property type="match status" value="1"/>
</dbReference>
<evidence type="ECO:0000256" key="2">
    <source>
        <dbReference type="ARBA" id="ARBA00022737"/>
    </source>
</evidence>
<dbReference type="InterPro" id="IPR001646">
    <property type="entry name" value="5peptide_repeat"/>
</dbReference>
<evidence type="ECO:0000256" key="1">
    <source>
        <dbReference type="ARBA" id="ARBA00022574"/>
    </source>
</evidence>
<dbReference type="GO" id="GO:0043161">
    <property type="term" value="P:proteasome-mediated ubiquitin-dependent protein catabolic process"/>
    <property type="evidence" value="ECO:0007669"/>
    <property type="project" value="TreeGrafter"/>
</dbReference>
<feature type="repeat" description="WD" evidence="3">
    <location>
        <begin position="662"/>
        <end position="703"/>
    </location>
</feature>
<dbReference type="CDD" id="cd00200">
    <property type="entry name" value="WD40"/>
    <property type="match status" value="2"/>
</dbReference>
<dbReference type="InterPro" id="IPR025662">
    <property type="entry name" value="Sigma_54_int_dom_ATP-bd_1"/>
</dbReference>
<comment type="caution">
    <text evidence="7">The sequence shown here is derived from an EMBL/GenBank/DDBJ whole genome shotgun (WGS) entry which is preliminary data.</text>
</comment>